<evidence type="ECO:0000256" key="8">
    <source>
        <dbReference type="ARBA" id="ARBA00023014"/>
    </source>
</evidence>
<keyword evidence="8" id="KW-0411">Iron-sulfur</keyword>
<keyword evidence="9" id="KW-0342">GTP-binding</keyword>
<dbReference type="Proteomes" id="UP000177905">
    <property type="component" value="Unassembled WGS sequence"/>
</dbReference>
<dbReference type="PANTHER" id="PTHR22960">
    <property type="entry name" value="MOLYBDOPTERIN COFACTOR SYNTHESIS PROTEIN A"/>
    <property type="match status" value="1"/>
</dbReference>
<feature type="domain" description="Radical SAM core" evidence="12">
    <location>
        <begin position="4"/>
        <end position="225"/>
    </location>
</feature>
<evidence type="ECO:0000256" key="1">
    <source>
        <dbReference type="ARBA" id="ARBA00001966"/>
    </source>
</evidence>
<evidence type="ECO:0000259" key="12">
    <source>
        <dbReference type="PROSITE" id="PS51918"/>
    </source>
</evidence>
<evidence type="ECO:0000256" key="3">
    <source>
        <dbReference type="ARBA" id="ARBA00022485"/>
    </source>
</evidence>
<comment type="caution">
    <text evidence="13">The sequence shown here is derived from an EMBL/GenBank/DDBJ whole genome shotgun (WGS) entry which is preliminary data.</text>
</comment>
<evidence type="ECO:0000256" key="11">
    <source>
        <dbReference type="ARBA" id="ARBA00048697"/>
    </source>
</evidence>
<dbReference type="InterPro" id="IPR000385">
    <property type="entry name" value="MoaA_NifB_PqqE_Fe-S-bd_CS"/>
</dbReference>
<evidence type="ECO:0000256" key="4">
    <source>
        <dbReference type="ARBA" id="ARBA00022691"/>
    </source>
</evidence>
<dbReference type="InterPro" id="IPR006638">
    <property type="entry name" value="Elp3/MiaA/NifB-like_rSAM"/>
</dbReference>
<evidence type="ECO:0000313" key="13">
    <source>
        <dbReference type="EMBL" id="OGC16426.1"/>
    </source>
</evidence>
<accession>A0A1F4S7L9</accession>
<dbReference type="SMART" id="SM00729">
    <property type="entry name" value="Elp3"/>
    <property type="match status" value="1"/>
</dbReference>
<protein>
    <recommendedName>
        <fullName evidence="2">GTP 3',8-cyclase</fullName>
        <ecNumber evidence="2">4.1.99.22</ecNumber>
    </recommendedName>
</protein>
<dbReference type="GO" id="GO:0046872">
    <property type="term" value="F:metal ion binding"/>
    <property type="evidence" value="ECO:0007669"/>
    <property type="project" value="UniProtKB-KW"/>
</dbReference>
<organism evidence="13 14">
    <name type="scientific">candidate division WOR-1 bacterium RIFOXYB2_FULL_36_35</name>
    <dbReference type="NCBI Taxonomy" id="1802578"/>
    <lineage>
        <taxon>Bacteria</taxon>
        <taxon>Bacillati</taxon>
        <taxon>Saganbacteria</taxon>
    </lineage>
</organism>
<sequence length="267" mass="30359">MLDQFNREIYYLRISVTDRCNLRCTYCMPKDGIKLKRHDEILSFEEILEIVKTAVKLGFYKFRLTGGEPLVRRGIVDLVKMLSSVQEVQTLAMTTNGILLPQYAKDLKKAGLTRLNISLDSLKEDRYKIITCGGNLSEALAGIIAAKDAGFEKTKLNIVLVDGFNDDEKEDFMKFADDNNLKARFIKKMDLKSGDYYKVEGGEGGHCAICNRIRLTADGKLRPCLFSDYEVDIRKEPSLEDAFLKVVNHKPERGYKTSNREMYQIGG</sequence>
<reference evidence="13 14" key="1">
    <citation type="journal article" date="2016" name="Nat. Commun.">
        <title>Thousands of microbial genomes shed light on interconnected biogeochemical processes in an aquifer system.</title>
        <authorList>
            <person name="Anantharaman K."/>
            <person name="Brown C.T."/>
            <person name="Hug L.A."/>
            <person name="Sharon I."/>
            <person name="Castelle C.J."/>
            <person name="Probst A.J."/>
            <person name="Thomas B.C."/>
            <person name="Singh A."/>
            <person name="Wilkins M.J."/>
            <person name="Karaoz U."/>
            <person name="Brodie E.L."/>
            <person name="Williams K.H."/>
            <person name="Hubbard S.S."/>
            <person name="Banfield J.F."/>
        </authorList>
    </citation>
    <scope>NUCLEOTIDE SEQUENCE [LARGE SCALE GENOMIC DNA]</scope>
</reference>
<keyword evidence="10" id="KW-0501">Molybdenum cofactor biosynthesis</keyword>
<keyword evidence="3" id="KW-0004">4Fe-4S</keyword>
<comment type="catalytic activity">
    <reaction evidence="11">
        <text>GTP + AH2 + S-adenosyl-L-methionine = (8S)-3',8-cyclo-7,8-dihydroguanosine 5'-triphosphate + 5'-deoxyadenosine + L-methionine + A + H(+)</text>
        <dbReference type="Rhea" id="RHEA:49576"/>
        <dbReference type="ChEBI" id="CHEBI:13193"/>
        <dbReference type="ChEBI" id="CHEBI:15378"/>
        <dbReference type="ChEBI" id="CHEBI:17319"/>
        <dbReference type="ChEBI" id="CHEBI:17499"/>
        <dbReference type="ChEBI" id="CHEBI:37565"/>
        <dbReference type="ChEBI" id="CHEBI:57844"/>
        <dbReference type="ChEBI" id="CHEBI:59789"/>
        <dbReference type="ChEBI" id="CHEBI:131766"/>
        <dbReference type="EC" id="4.1.99.22"/>
    </reaction>
</comment>
<dbReference type="SFLD" id="SFLDG01067">
    <property type="entry name" value="SPASM/twitch_domain_containing"/>
    <property type="match status" value="1"/>
</dbReference>
<dbReference type="Gene3D" id="3.20.20.70">
    <property type="entry name" value="Aldolase class I"/>
    <property type="match status" value="1"/>
</dbReference>
<dbReference type="GO" id="GO:0051539">
    <property type="term" value="F:4 iron, 4 sulfur cluster binding"/>
    <property type="evidence" value="ECO:0007669"/>
    <property type="project" value="UniProtKB-KW"/>
</dbReference>
<dbReference type="AlphaFoldDB" id="A0A1F4S7L9"/>
<dbReference type="CDD" id="cd21117">
    <property type="entry name" value="Twitch_MoaA"/>
    <property type="match status" value="1"/>
</dbReference>
<evidence type="ECO:0000256" key="10">
    <source>
        <dbReference type="ARBA" id="ARBA00023150"/>
    </source>
</evidence>
<evidence type="ECO:0000256" key="2">
    <source>
        <dbReference type="ARBA" id="ARBA00012167"/>
    </source>
</evidence>
<dbReference type="GO" id="GO:0005525">
    <property type="term" value="F:GTP binding"/>
    <property type="evidence" value="ECO:0007669"/>
    <property type="project" value="UniProtKB-KW"/>
</dbReference>
<evidence type="ECO:0000313" key="14">
    <source>
        <dbReference type="Proteomes" id="UP000177905"/>
    </source>
</evidence>
<dbReference type="InterPro" id="IPR007197">
    <property type="entry name" value="rSAM"/>
</dbReference>
<dbReference type="PROSITE" id="PS01305">
    <property type="entry name" value="MOAA_NIFB_PQQE"/>
    <property type="match status" value="1"/>
</dbReference>
<dbReference type="Pfam" id="PF06463">
    <property type="entry name" value="Mob_synth_C"/>
    <property type="match status" value="1"/>
</dbReference>
<dbReference type="InterPro" id="IPR058240">
    <property type="entry name" value="rSAM_sf"/>
</dbReference>
<dbReference type="CDD" id="cd01335">
    <property type="entry name" value="Radical_SAM"/>
    <property type="match status" value="1"/>
</dbReference>
<keyword evidence="4" id="KW-0949">S-adenosyl-L-methionine</keyword>
<dbReference type="GO" id="GO:0061799">
    <property type="term" value="F:cyclic pyranopterin monophosphate synthase activity"/>
    <property type="evidence" value="ECO:0007669"/>
    <property type="project" value="TreeGrafter"/>
</dbReference>
<dbReference type="PROSITE" id="PS51918">
    <property type="entry name" value="RADICAL_SAM"/>
    <property type="match status" value="1"/>
</dbReference>
<dbReference type="GO" id="GO:0061798">
    <property type="term" value="F:GTP 3',8'-cyclase activity"/>
    <property type="evidence" value="ECO:0007669"/>
    <property type="project" value="UniProtKB-EC"/>
</dbReference>
<keyword evidence="6" id="KW-0547">Nucleotide-binding</keyword>
<evidence type="ECO:0000256" key="9">
    <source>
        <dbReference type="ARBA" id="ARBA00023134"/>
    </source>
</evidence>
<dbReference type="GO" id="GO:0006777">
    <property type="term" value="P:Mo-molybdopterin cofactor biosynthetic process"/>
    <property type="evidence" value="ECO:0007669"/>
    <property type="project" value="UniProtKB-KW"/>
</dbReference>
<comment type="cofactor">
    <cofactor evidence="1">
        <name>[4Fe-4S] cluster</name>
        <dbReference type="ChEBI" id="CHEBI:49883"/>
    </cofactor>
</comment>
<keyword evidence="5" id="KW-0479">Metal-binding</keyword>
<dbReference type="SUPFAM" id="SSF102114">
    <property type="entry name" value="Radical SAM enzymes"/>
    <property type="match status" value="1"/>
</dbReference>
<proteinExistence type="predicted"/>
<dbReference type="EMBL" id="MEUA01000009">
    <property type="protein sequence ID" value="OGC16426.1"/>
    <property type="molecule type" value="Genomic_DNA"/>
</dbReference>
<keyword evidence="7" id="KW-0408">Iron</keyword>
<dbReference type="Pfam" id="PF04055">
    <property type="entry name" value="Radical_SAM"/>
    <property type="match status" value="1"/>
</dbReference>
<dbReference type="InterPro" id="IPR010505">
    <property type="entry name" value="MoaA_twitch"/>
</dbReference>
<dbReference type="SFLD" id="SFLDS00029">
    <property type="entry name" value="Radical_SAM"/>
    <property type="match status" value="1"/>
</dbReference>
<name>A0A1F4S7L9_UNCSA</name>
<evidence type="ECO:0000256" key="5">
    <source>
        <dbReference type="ARBA" id="ARBA00022723"/>
    </source>
</evidence>
<evidence type="ECO:0000256" key="7">
    <source>
        <dbReference type="ARBA" id="ARBA00023004"/>
    </source>
</evidence>
<evidence type="ECO:0000256" key="6">
    <source>
        <dbReference type="ARBA" id="ARBA00022741"/>
    </source>
</evidence>
<gene>
    <name evidence="13" type="ORF">A2290_02240</name>
</gene>
<dbReference type="InterPro" id="IPR050105">
    <property type="entry name" value="MoCo_biosynth_MoaA/MoaC"/>
</dbReference>
<dbReference type="InterPro" id="IPR013785">
    <property type="entry name" value="Aldolase_TIM"/>
</dbReference>
<dbReference type="PANTHER" id="PTHR22960:SF0">
    <property type="entry name" value="MOLYBDENUM COFACTOR BIOSYNTHESIS PROTEIN 1"/>
    <property type="match status" value="1"/>
</dbReference>
<dbReference type="EC" id="4.1.99.22" evidence="2"/>
<dbReference type="SFLD" id="SFLDG01386">
    <property type="entry name" value="main_SPASM_domain-containing"/>
    <property type="match status" value="1"/>
</dbReference>
<dbReference type="UniPathway" id="UPA00344"/>